<evidence type="ECO:0000256" key="1">
    <source>
        <dbReference type="SAM" id="SignalP"/>
    </source>
</evidence>
<dbReference type="EMBL" id="JAXQNO010000019">
    <property type="protein sequence ID" value="KAK4774792.1"/>
    <property type="molecule type" value="Genomic_DNA"/>
</dbReference>
<keyword evidence="1" id="KW-0732">Signal</keyword>
<dbReference type="Proteomes" id="UP001346149">
    <property type="component" value="Unassembled WGS sequence"/>
</dbReference>
<gene>
    <name evidence="2" type="ORF">SAY86_009727</name>
</gene>
<comment type="caution">
    <text evidence="2">The sequence shown here is derived from an EMBL/GenBank/DDBJ whole genome shotgun (WGS) entry which is preliminary data.</text>
</comment>
<dbReference type="PANTHER" id="PTHR34463">
    <property type="entry name" value="GLYCINE-RICH PROTEIN"/>
    <property type="match status" value="1"/>
</dbReference>
<evidence type="ECO:0000313" key="3">
    <source>
        <dbReference type="Proteomes" id="UP001346149"/>
    </source>
</evidence>
<protein>
    <submittedName>
        <fullName evidence="2">Uncharacterized protein</fullName>
    </submittedName>
</protein>
<dbReference type="PANTHER" id="PTHR34463:SF11">
    <property type="entry name" value="GLYCINE-RICH PROTEIN LIKE"/>
    <property type="match status" value="1"/>
</dbReference>
<evidence type="ECO:0000313" key="2">
    <source>
        <dbReference type="EMBL" id="KAK4774792.1"/>
    </source>
</evidence>
<feature type="signal peptide" evidence="1">
    <location>
        <begin position="1"/>
        <end position="25"/>
    </location>
</feature>
<reference evidence="2 3" key="1">
    <citation type="journal article" date="2023" name="Hortic Res">
        <title>Pangenome of water caltrop reveals structural variations and asymmetric subgenome divergence after allopolyploidization.</title>
        <authorList>
            <person name="Zhang X."/>
            <person name="Chen Y."/>
            <person name="Wang L."/>
            <person name="Yuan Y."/>
            <person name="Fang M."/>
            <person name="Shi L."/>
            <person name="Lu R."/>
            <person name="Comes H.P."/>
            <person name="Ma Y."/>
            <person name="Chen Y."/>
            <person name="Huang G."/>
            <person name="Zhou Y."/>
            <person name="Zheng Z."/>
            <person name="Qiu Y."/>
        </authorList>
    </citation>
    <scope>NUCLEOTIDE SEQUENCE [LARGE SCALE GENOMIC DNA]</scope>
    <source>
        <strain evidence="2">F231</strain>
    </source>
</reference>
<dbReference type="AlphaFoldDB" id="A0AAN7KWI6"/>
<proteinExistence type="predicted"/>
<keyword evidence="3" id="KW-1185">Reference proteome</keyword>
<feature type="chain" id="PRO_5042923456" evidence="1">
    <location>
        <begin position="26"/>
        <end position="117"/>
    </location>
</feature>
<organism evidence="2 3">
    <name type="scientific">Trapa natans</name>
    <name type="common">Water chestnut</name>
    <dbReference type="NCBI Taxonomy" id="22666"/>
    <lineage>
        <taxon>Eukaryota</taxon>
        <taxon>Viridiplantae</taxon>
        <taxon>Streptophyta</taxon>
        <taxon>Embryophyta</taxon>
        <taxon>Tracheophyta</taxon>
        <taxon>Spermatophyta</taxon>
        <taxon>Magnoliopsida</taxon>
        <taxon>eudicotyledons</taxon>
        <taxon>Gunneridae</taxon>
        <taxon>Pentapetalae</taxon>
        <taxon>rosids</taxon>
        <taxon>malvids</taxon>
        <taxon>Myrtales</taxon>
        <taxon>Lythraceae</taxon>
        <taxon>Trapa</taxon>
    </lineage>
</organism>
<name>A0AAN7KWI6_TRANT</name>
<sequence>MEKTICSLMALLVIAMTVATQPATARTVPAATVGLTDQKNFLTYGGVGGYAGLGGPGAGLFAPVYGGVGGLAGINGPGGGGAAIGGVTGPGGGIIGGTTGLPGLGGIGGGAGVLPNP</sequence>
<accession>A0AAN7KWI6</accession>